<organism evidence="2 3">
    <name type="scientific">Deinobacterium chartae</name>
    <dbReference type="NCBI Taxonomy" id="521158"/>
    <lineage>
        <taxon>Bacteria</taxon>
        <taxon>Thermotogati</taxon>
        <taxon>Deinococcota</taxon>
        <taxon>Deinococci</taxon>
        <taxon>Deinococcales</taxon>
        <taxon>Deinococcaceae</taxon>
        <taxon>Deinobacterium</taxon>
    </lineage>
</organism>
<comment type="caution">
    <text evidence="2">The sequence shown here is derived from an EMBL/GenBank/DDBJ whole genome shotgun (WGS) entry which is preliminary data.</text>
</comment>
<evidence type="ECO:0000313" key="3">
    <source>
        <dbReference type="Proteomes" id="UP000569951"/>
    </source>
</evidence>
<keyword evidence="1" id="KW-0732">Signal</keyword>
<dbReference type="Proteomes" id="UP000569951">
    <property type="component" value="Unassembled WGS sequence"/>
</dbReference>
<gene>
    <name evidence="2" type="ORF">HNR42_001048</name>
</gene>
<dbReference type="RefSeq" id="WP_183985263.1">
    <property type="nucleotide sequence ID" value="NZ_JACHHG010000003.1"/>
</dbReference>
<sequence length="243" mass="27804">MKPSRFSPALTLALLLPYAQAASLRLIYDGSLQPEQPKVGTAERRLLLDTYLARRRTVCPDFEVLRRATGRFTTQATETLYLIQNCYNDFAANPMRDRYRGDLLVLRGNRATYYAKSFADDITALPPVGTNSLNTLVRHIWFGPHMGEFTRNSSLLRLAGGRVKLLTPLGPTYREYEPYQQPAMVSVRTLWVSPNDHNQLIIREYTSPYCDTCRNPERPYDPRRAKLSLALGIDLRYPPNALY</sequence>
<name>A0A841HVU0_9DEIO</name>
<accession>A0A841HVU0</accession>
<dbReference type="AlphaFoldDB" id="A0A841HVU0"/>
<evidence type="ECO:0000313" key="2">
    <source>
        <dbReference type="EMBL" id="MBB6097631.1"/>
    </source>
</evidence>
<feature type="signal peptide" evidence="1">
    <location>
        <begin position="1"/>
        <end position="21"/>
    </location>
</feature>
<proteinExistence type="predicted"/>
<dbReference type="EMBL" id="JACHHG010000003">
    <property type="protein sequence ID" value="MBB6097631.1"/>
    <property type="molecule type" value="Genomic_DNA"/>
</dbReference>
<protein>
    <submittedName>
        <fullName evidence="2">Uncharacterized protein</fullName>
    </submittedName>
</protein>
<reference evidence="2 3" key="1">
    <citation type="submission" date="2020-08" db="EMBL/GenBank/DDBJ databases">
        <title>Genomic Encyclopedia of Type Strains, Phase IV (KMG-IV): sequencing the most valuable type-strain genomes for metagenomic binning, comparative biology and taxonomic classification.</title>
        <authorList>
            <person name="Goeker M."/>
        </authorList>
    </citation>
    <scope>NUCLEOTIDE SEQUENCE [LARGE SCALE GENOMIC DNA]</scope>
    <source>
        <strain evidence="2 3">DSM 21458</strain>
    </source>
</reference>
<evidence type="ECO:0000256" key="1">
    <source>
        <dbReference type="SAM" id="SignalP"/>
    </source>
</evidence>
<keyword evidence="3" id="KW-1185">Reference proteome</keyword>
<feature type="chain" id="PRO_5033000769" evidence="1">
    <location>
        <begin position="22"/>
        <end position="243"/>
    </location>
</feature>